<gene>
    <name evidence="10" type="ORF">ACHAWO_010899</name>
</gene>
<dbReference type="AlphaFoldDB" id="A0ABD3PSG0"/>
<keyword evidence="5" id="KW-0256">Endoplasmic reticulum</keyword>
<accession>A0ABD3PSG0</accession>
<comment type="function">
    <text evidence="8">Component of the signal peptidase complex (SPC) which catalyzes the cleavage of N-terminal signal sequences from nascent proteins as they are translocated into the lumen of the endoplasmic reticulum. Dispensable for SPC enzymatic activity.</text>
</comment>
<keyword evidence="11" id="KW-1185">Reference proteome</keyword>
<evidence type="ECO:0000313" key="11">
    <source>
        <dbReference type="Proteomes" id="UP001530400"/>
    </source>
</evidence>
<evidence type="ECO:0000256" key="8">
    <source>
        <dbReference type="ARBA" id="ARBA00045204"/>
    </source>
</evidence>
<evidence type="ECO:0000256" key="1">
    <source>
        <dbReference type="ARBA" id="ARBA00004477"/>
    </source>
</evidence>
<dbReference type="PROSITE" id="PS51257">
    <property type="entry name" value="PROKAR_LIPOPROTEIN"/>
    <property type="match status" value="1"/>
</dbReference>
<evidence type="ECO:0000256" key="5">
    <source>
        <dbReference type="ARBA" id="ARBA00022824"/>
    </source>
</evidence>
<proteinExistence type="inferred from homology"/>
<feature type="transmembrane region" description="Helical" evidence="9">
    <location>
        <begin position="12"/>
        <end position="30"/>
    </location>
</feature>
<feature type="transmembrane region" description="Helical" evidence="9">
    <location>
        <begin position="36"/>
        <end position="56"/>
    </location>
</feature>
<evidence type="ECO:0000256" key="6">
    <source>
        <dbReference type="ARBA" id="ARBA00022989"/>
    </source>
</evidence>
<dbReference type="GO" id="GO:0005789">
    <property type="term" value="C:endoplasmic reticulum membrane"/>
    <property type="evidence" value="ECO:0007669"/>
    <property type="project" value="UniProtKB-SubCell"/>
</dbReference>
<name>A0ABD3PSG0_9STRA</name>
<evidence type="ECO:0000256" key="7">
    <source>
        <dbReference type="ARBA" id="ARBA00023136"/>
    </source>
</evidence>
<dbReference type="PANTHER" id="PTHR13202:SF0">
    <property type="entry name" value="SIGNAL PEPTIDASE COMPLEX SUBUNIT 1"/>
    <property type="match status" value="1"/>
</dbReference>
<keyword evidence="7 9" id="KW-0472">Membrane</keyword>
<evidence type="ECO:0000256" key="2">
    <source>
        <dbReference type="ARBA" id="ARBA00005245"/>
    </source>
</evidence>
<dbReference type="EMBL" id="JALLPJ020000480">
    <property type="protein sequence ID" value="KAL3790902.1"/>
    <property type="molecule type" value="Genomic_DNA"/>
</dbReference>
<dbReference type="Proteomes" id="UP001530400">
    <property type="component" value="Unassembled WGS sequence"/>
</dbReference>
<evidence type="ECO:0000313" key="10">
    <source>
        <dbReference type="EMBL" id="KAL3790902.1"/>
    </source>
</evidence>
<organism evidence="10 11">
    <name type="scientific">Cyclotella atomus</name>
    <dbReference type="NCBI Taxonomy" id="382360"/>
    <lineage>
        <taxon>Eukaryota</taxon>
        <taxon>Sar</taxon>
        <taxon>Stramenopiles</taxon>
        <taxon>Ochrophyta</taxon>
        <taxon>Bacillariophyta</taxon>
        <taxon>Coscinodiscophyceae</taxon>
        <taxon>Thalassiosirophycidae</taxon>
        <taxon>Stephanodiscales</taxon>
        <taxon>Stephanodiscaceae</taxon>
        <taxon>Cyclotella</taxon>
    </lineage>
</organism>
<reference evidence="10 11" key="1">
    <citation type="submission" date="2024-10" db="EMBL/GenBank/DDBJ databases">
        <title>Updated reference genomes for cyclostephanoid diatoms.</title>
        <authorList>
            <person name="Roberts W.R."/>
            <person name="Alverson A.J."/>
        </authorList>
    </citation>
    <scope>NUCLEOTIDE SEQUENCE [LARGE SCALE GENOMIC DNA]</scope>
    <source>
        <strain evidence="10 11">AJA010-31</strain>
    </source>
</reference>
<evidence type="ECO:0000256" key="9">
    <source>
        <dbReference type="SAM" id="Phobius"/>
    </source>
</evidence>
<evidence type="ECO:0000256" key="3">
    <source>
        <dbReference type="ARBA" id="ARBA00017059"/>
    </source>
</evidence>
<dbReference type="PANTHER" id="PTHR13202">
    <property type="entry name" value="MICROSOMAL SIGNAL PEPTIDASE 12 KDA SUBUNIT"/>
    <property type="match status" value="1"/>
</dbReference>
<comment type="similarity">
    <text evidence="2">Belongs to the SPCS1 family.</text>
</comment>
<comment type="subcellular location">
    <subcellularLocation>
        <location evidence="1">Endoplasmic reticulum membrane</location>
        <topology evidence="1">Multi-pass membrane protein</topology>
    </subcellularLocation>
</comment>
<evidence type="ECO:0000256" key="4">
    <source>
        <dbReference type="ARBA" id="ARBA00022692"/>
    </source>
</evidence>
<dbReference type="Pfam" id="PF06645">
    <property type="entry name" value="SPC12"/>
    <property type="match status" value="1"/>
</dbReference>
<keyword evidence="4 9" id="KW-0812">Transmembrane</keyword>
<comment type="caution">
    <text evidence="10">The sequence shown here is derived from an EMBL/GenBank/DDBJ whole genome shotgun (WGS) entry which is preliminary data.</text>
</comment>
<protein>
    <recommendedName>
        <fullName evidence="3">Signal peptidase complex subunit 1</fullName>
    </recommendedName>
</protein>
<sequence>MDYEGQKLSENLFFYIIILFGSIGWVYGCFLQDFTYVFYSWSVGVFISVVLCVPDWPIFNKHPVKWLDSVPGREGKGVERESKKSK</sequence>
<keyword evidence="6 9" id="KW-1133">Transmembrane helix</keyword>
<dbReference type="InterPro" id="IPR009542">
    <property type="entry name" value="Spc1/SPCS1"/>
</dbReference>